<dbReference type="RefSeq" id="WP_091592184.1">
    <property type="nucleotide sequence ID" value="NZ_JBHRWG010000004.1"/>
</dbReference>
<dbReference type="Proteomes" id="UP000199393">
    <property type="component" value="Chromosome I"/>
</dbReference>
<name>A0A1C3N5U6_9ACTN</name>
<protein>
    <submittedName>
        <fullName evidence="1">Uncharacterized protein</fullName>
    </submittedName>
</protein>
<gene>
    <name evidence="1" type="ORF">GA0070620_3486</name>
</gene>
<dbReference type="EMBL" id="LT598496">
    <property type="protein sequence ID" value="SBV27955.1"/>
    <property type="molecule type" value="Genomic_DNA"/>
</dbReference>
<dbReference type="STRING" id="307121.GA0070620_3486"/>
<evidence type="ECO:0000313" key="2">
    <source>
        <dbReference type="Proteomes" id="UP000199393"/>
    </source>
</evidence>
<proteinExistence type="predicted"/>
<reference evidence="2" key="1">
    <citation type="submission" date="2016-06" db="EMBL/GenBank/DDBJ databases">
        <authorList>
            <person name="Varghese N."/>
        </authorList>
    </citation>
    <scope>NUCLEOTIDE SEQUENCE [LARGE SCALE GENOMIC DNA]</scope>
    <source>
        <strain evidence="2">DSM 45344</strain>
    </source>
</reference>
<organism evidence="1 2">
    <name type="scientific">Micromonospora krabiensis</name>
    <dbReference type="NCBI Taxonomy" id="307121"/>
    <lineage>
        <taxon>Bacteria</taxon>
        <taxon>Bacillati</taxon>
        <taxon>Actinomycetota</taxon>
        <taxon>Actinomycetes</taxon>
        <taxon>Micromonosporales</taxon>
        <taxon>Micromonosporaceae</taxon>
        <taxon>Micromonospora</taxon>
    </lineage>
</organism>
<evidence type="ECO:0000313" key="1">
    <source>
        <dbReference type="EMBL" id="SBV27955.1"/>
    </source>
</evidence>
<dbReference type="AlphaFoldDB" id="A0A1C3N5U6"/>
<accession>A0A1C3N5U6</accession>
<sequence length="135" mass="14815">MIRIFEHIDQFGDSLTVEDYGPDAPITATVTTAKGVTECVELTPEAVAELRAKLRPHEEVPGSERAEAFQQGYEAAQKELEPLDPARVEALFLAANVAKDLRTDNAFGSHRISHETVLAYALFLLDELPIPAAQQ</sequence>
<keyword evidence="2" id="KW-1185">Reference proteome</keyword>